<reference evidence="1 2" key="1">
    <citation type="submission" date="2016-02" db="EMBL/GenBank/DDBJ databases">
        <title>Ulvibacter sp. LPB0005, isolated from Thais luteostoma.</title>
        <authorList>
            <person name="Shin S.-K."/>
            <person name="Yi H."/>
        </authorList>
    </citation>
    <scope>NUCLEOTIDE SEQUENCE [LARGE SCALE GENOMIC DNA]</scope>
    <source>
        <strain evidence="1 2">LPB0005</strain>
    </source>
</reference>
<dbReference type="EMBL" id="LRXL01000045">
    <property type="protein sequence ID" value="OAB78238.1"/>
    <property type="molecule type" value="Genomic_DNA"/>
</dbReference>
<evidence type="ECO:0000313" key="2">
    <source>
        <dbReference type="Proteomes" id="UP000077013"/>
    </source>
</evidence>
<dbReference type="AlphaFoldDB" id="A0A167H5K1"/>
<keyword evidence="2" id="KW-1185">Reference proteome</keyword>
<gene>
    <name evidence="1" type="ORF">ULVI_12235</name>
</gene>
<evidence type="ECO:0000313" key="1">
    <source>
        <dbReference type="EMBL" id="OAB78238.1"/>
    </source>
</evidence>
<accession>A0A167H5K1</accession>
<protein>
    <submittedName>
        <fullName evidence="1">Uncharacterized protein</fullName>
    </submittedName>
</protein>
<organism evidence="1 2">
    <name type="scientific">Cochleicola gelatinilyticus</name>
    <dbReference type="NCBI Taxonomy" id="1763537"/>
    <lineage>
        <taxon>Bacteria</taxon>
        <taxon>Pseudomonadati</taxon>
        <taxon>Bacteroidota</taxon>
        <taxon>Flavobacteriia</taxon>
        <taxon>Flavobacteriales</taxon>
        <taxon>Flavobacteriaceae</taxon>
        <taxon>Cochleicola</taxon>
    </lineage>
</organism>
<dbReference type="OrthoDB" id="6717961at2"/>
<dbReference type="Proteomes" id="UP000077013">
    <property type="component" value="Unassembled WGS sequence"/>
</dbReference>
<sequence>MAVTNNERRSDILEEWRRYKRPYADARGLLDIYYNYYDGLPNFKQATTENIMDYHSEEDSVGLIIQSNPNNRISYWKHQWRILQSEISKYH</sequence>
<dbReference type="RefSeq" id="WP_068593068.1">
    <property type="nucleotide sequence ID" value="NZ_LRXL01000045.1"/>
</dbReference>
<proteinExistence type="predicted"/>
<dbReference type="STRING" id="1763537.ULVI_12235"/>
<name>A0A167H5K1_9FLAO</name>
<comment type="caution">
    <text evidence="1">The sequence shown here is derived from an EMBL/GenBank/DDBJ whole genome shotgun (WGS) entry which is preliminary data.</text>
</comment>